<dbReference type="NCBIfam" id="TIGR00674">
    <property type="entry name" value="dapA"/>
    <property type="match status" value="1"/>
</dbReference>
<evidence type="ECO:0000256" key="12">
    <source>
        <dbReference type="HAMAP-Rule" id="MF_00418"/>
    </source>
</evidence>
<comment type="pathway">
    <text evidence="2 12">Amino-acid biosynthesis; L-lysine biosynthesis via DAP pathway; (S)-tetrahydrodipicolinate from L-aspartate: step 3/4.</text>
</comment>
<organism evidence="17 18">
    <name type="scientific">Desulfoglaeba alkanexedens ALDC</name>
    <dbReference type="NCBI Taxonomy" id="980445"/>
    <lineage>
        <taxon>Bacteria</taxon>
        <taxon>Pseudomonadati</taxon>
        <taxon>Thermodesulfobacteriota</taxon>
        <taxon>Syntrophobacteria</taxon>
        <taxon>Syntrophobacterales</taxon>
        <taxon>Syntrophobacteraceae</taxon>
        <taxon>Desulfoglaeba</taxon>
    </lineage>
</organism>
<evidence type="ECO:0000256" key="4">
    <source>
        <dbReference type="ARBA" id="ARBA00012086"/>
    </source>
</evidence>
<feature type="site" description="L-lysine inhibitor binding" evidence="16">
    <location>
        <position position="79"/>
    </location>
</feature>
<dbReference type="InterPro" id="IPR013785">
    <property type="entry name" value="Aldolase_TIM"/>
</dbReference>
<comment type="function">
    <text evidence="1 12">Catalyzes the condensation of (S)-aspartate-beta-semialdehyde [(S)-ASA] and pyruvate to 4-hydroxy-tetrahydrodipicolinate (HTPA).</text>
</comment>
<dbReference type="CDD" id="cd00950">
    <property type="entry name" value="DHDPS"/>
    <property type="match status" value="1"/>
</dbReference>
<evidence type="ECO:0000256" key="16">
    <source>
        <dbReference type="PIRSR" id="PIRSR001365-3"/>
    </source>
</evidence>
<keyword evidence="6 12" id="KW-0028">Amino-acid biosynthesis</keyword>
<comment type="subcellular location">
    <subcellularLocation>
        <location evidence="12">Cytoplasm</location>
    </subcellularLocation>
</comment>
<feature type="site" description="L-lysine inhibitor binding" evidence="16">
    <location>
        <position position="105"/>
    </location>
</feature>
<dbReference type="Proteomes" id="UP000298602">
    <property type="component" value="Chromosome"/>
</dbReference>
<dbReference type="EC" id="4.3.3.7" evidence="4 12"/>
<feature type="active site" description="Schiff-base intermediate with substrate" evidence="12 14">
    <location>
        <position position="160"/>
    </location>
</feature>
<evidence type="ECO:0000256" key="15">
    <source>
        <dbReference type="PIRSR" id="PIRSR001365-2"/>
    </source>
</evidence>
<dbReference type="Pfam" id="PF00701">
    <property type="entry name" value="DHDPS"/>
    <property type="match status" value="1"/>
</dbReference>
<keyword evidence="18" id="KW-1185">Reference proteome</keyword>
<reference evidence="17 18" key="1">
    <citation type="submission" date="2019-05" db="EMBL/GenBank/DDBJ databases">
        <title>The Complete Genome Sequence of the n-alkane-degrading Desulfoglaeba alkanexedens ALDC reveals multiple alkylsuccinate synthase gene clusters.</title>
        <authorList>
            <person name="Callaghan A.V."/>
            <person name="Davidova I.A."/>
            <person name="Duncan K.E."/>
            <person name="Morris B."/>
            <person name="McInerney M.J."/>
        </authorList>
    </citation>
    <scope>NUCLEOTIDE SEQUENCE [LARGE SCALE GENOMIC DNA]</scope>
    <source>
        <strain evidence="17 18">ALDC</strain>
    </source>
</reference>
<evidence type="ECO:0000256" key="3">
    <source>
        <dbReference type="ARBA" id="ARBA00007592"/>
    </source>
</evidence>
<proteinExistence type="inferred from homology"/>
<evidence type="ECO:0000256" key="1">
    <source>
        <dbReference type="ARBA" id="ARBA00003294"/>
    </source>
</evidence>
<feature type="binding site" evidence="12 15">
    <location>
        <position position="44"/>
    </location>
    <ligand>
        <name>pyruvate</name>
        <dbReference type="ChEBI" id="CHEBI:15361"/>
    </ligand>
</feature>
<dbReference type="PIRSF" id="PIRSF001365">
    <property type="entry name" value="DHDPS"/>
    <property type="match status" value="1"/>
</dbReference>
<evidence type="ECO:0000256" key="5">
    <source>
        <dbReference type="ARBA" id="ARBA00022490"/>
    </source>
</evidence>
<name>A0A4P8KZQ3_9BACT</name>
<dbReference type="PROSITE" id="PS00665">
    <property type="entry name" value="DHDPS_1"/>
    <property type="match status" value="1"/>
</dbReference>
<feature type="site" description="Part of a proton relay during catalysis" evidence="12">
    <location>
        <position position="106"/>
    </location>
</feature>
<evidence type="ECO:0000313" key="17">
    <source>
        <dbReference type="EMBL" id="QCQ20890.1"/>
    </source>
</evidence>
<evidence type="ECO:0000256" key="2">
    <source>
        <dbReference type="ARBA" id="ARBA00005120"/>
    </source>
</evidence>
<dbReference type="InterPro" id="IPR002220">
    <property type="entry name" value="DapA-like"/>
</dbReference>
<evidence type="ECO:0000256" key="10">
    <source>
        <dbReference type="ARBA" id="ARBA00023270"/>
    </source>
</evidence>
<dbReference type="GO" id="GO:0008840">
    <property type="term" value="F:4-hydroxy-tetrahydrodipicolinate synthase activity"/>
    <property type="evidence" value="ECO:0007669"/>
    <property type="project" value="UniProtKB-UniRule"/>
</dbReference>
<keyword evidence="9 12" id="KW-0456">Lyase</keyword>
<dbReference type="Gene3D" id="3.20.20.70">
    <property type="entry name" value="Aldolase class I"/>
    <property type="match status" value="1"/>
</dbReference>
<evidence type="ECO:0000256" key="13">
    <source>
        <dbReference type="PIRNR" id="PIRNR001365"/>
    </source>
</evidence>
<dbReference type="RefSeq" id="WP_137422860.1">
    <property type="nucleotide sequence ID" value="NZ_CP040098.1"/>
</dbReference>
<dbReference type="UniPathway" id="UPA00034">
    <property type="reaction ID" value="UER00017"/>
</dbReference>
<dbReference type="PANTHER" id="PTHR12128:SF66">
    <property type="entry name" value="4-HYDROXY-2-OXOGLUTARATE ALDOLASE, MITOCHONDRIAL"/>
    <property type="match status" value="1"/>
</dbReference>
<feature type="binding site" evidence="12 15">
    <location>
        <position position="202"/>
    </location>
    <ligand>
        <name>pyruvate</name>
        <dbReference type="ChEBI" id="CHEBI:15361"/>
    </ligand>
</feature>
<feature type="active site" description="Proton donor/acceptor" evidence="12 14">
    <location>
        <position position="132"/>
    </location>
</feature>
<dbReference type="PANTHER" id="PTHR12128">
    <property type="entry name" value="DIHYDRODIPICOLINATE SYNTHASE"/>
    <property type="match status" value="1"/>
</dbReference>
<dbReference type="PROSITE" id="PS00666">
    <property type="entry name" value="DHDPS_2"/>
    <property type="match status" value="1"/>
</dbReference>
<feature type="site" description="L-lysine inhibitor binding" evidence="16">
    <location>
        <position position="106"/>
    </location>
</feature>
<dbReference type="OrthoDB" id="9782828at2"/>
<dbReference type="SUPFAM" id="SSF51569">
    <property type="entry name" value="Aldolase"/>
    <property type="match status" value="1"/>
</dbReference>
<dbReference type="InterPro" id="IPR020624">
    <property type="entry name" value="Schiff_base-form_aldolases_CS"/>
</dbReference>
<dbReference type="GO" id="GO:0009089">
    <property type="term" value="P:lysine biosynthetic process via diaminopimelate"/>
    <property type="evidence" value="ECO:0007669"/>
    <property type="project" value="UniProtKB-UniRule"/>
</dbReference>
<dbReference type="InterPro" id="IPR005263">
    <property type="entry name" value="DapA"/>
</dbReference>
<dbReference type="InterPro" id="IPR020625">
    <property type="entry name" value="Schiff_base-form_aldolases_AS"/>
</dbReference>
<evidence type="ECO:0000256" key="8">
    <source>
        <dbReference type="ARBA" id="ARBA00023154"/>
    </source>
</evidence>
<dbReference type="GO" id="GO:0019877">
    <property type="term" value="P:diaminopimelate biosynthetic process"/>
    <property type="evidence" value="ECO:0007669"/>
    <property type="project" value="UniProtKB-UniRule"/>
</dbReference>
<reference evidence="17 18" key="2">
    <citation type="submission" date="2019-05" db="EMBL/GenBank/DDBJ databases">
        <authorList>
            <person name="Suflita J.M."/>
            <person name="Marks C.R."/>
        </authorList>
    </citation>
    <scope>NUCLEOTIDE SEQUENCE [LARGE SCALE GENOMIC DNA]</scope>
    <source>
        <strain evidence="17 18">ALDC</strain>
    </source>
</reference>
<evidence type="ECO:0000256" key="14">
    <source>
        <dbReference type="PIRSR" id="PIRSR001365-1"/>
    </source>
</evidence>
<accession>A0A4P8KZQ3</accession>
<comment type="catalytic activity">
    <reaction evidence="11 12">
        <text>L-aspartate 4-semialdehyde + pyruvate = (2S,4S)-4-hydroxy-2,3,4,5-tetrahydrodipicolinate + H2O + H(+)</text>
        <dbReference type="Rhea" id="RHEA:34171"/>
        <dbReference type="ChEBI" id="CHEBI:15361"/>
        <dbReference type="ChEBI" id="CHEBI:15377"/>
        <dbReference type="ChEBI" id="CHEBI:15378"/>
        <dbReference type="ChEBI" id="CHEBI:67139"/>
        <dbReference type="ChEBI" id="CHEBI:537519"/>
        <dbReference type="EC" id="4.3.3.7"/>
    </reaction>
</comment>
<dbReference type="HAMAP" id="MF_00418">
    <property type="entry name" value="DapA"/>
    <property type="match status" value="1"/>
</dbReference>
<comment type="similarity">
    <text evidence="3 12 13">Belongs to the DapA family.</text>
</comment>
<comment type="subunit">
    <text evidence="12">Homotetramer; dimer of dimers.</text>
</comment>
<dbReference type="SMART" id="SM01130">
    <property type="entry name" value="DHDPS"/>
    <property type="match status" value="1"/>
</dbReference>
<keyword evidence="5 12" id="KW-0963">Cytoplasm</keyword>
<keyword evidence="7 12" id="KW-0220">Diaminopimelate biosynthesis</keyword>
<evidence type="ECO:0000313" key="18">
    <source>
        <dbReference type="Proteomes" id="UP000298602"/>
    </source>
</evidence>
<feature type="site" description="L-lysine inhibitor binding" evidence="16">
    <location>
        <position position="83"/>
    </location>
</feature>
<gene>
    <name evidence="12" type="primary">dapA</name>
    <name evidence="17" type="ORF">FDQ92_00955</name>
</gene>
<protein>
    <recommendedName>
        <fullName evidence="4 12">4-hydroxy-tetrahydrodipicolinate synthase</fullName>
        <shortName evidence="12">HTPA synthase</shortName>
        <ecNumber evidence="4 12">4.3.3.7</ecNumber>
    </recommendedName>
</protein>
<evidence type="ECO:0000256" key="7">
    <source>
        <dbReference type="ARBA" id="ARBA00022915"/>
    </source>
</evidence>
<feature type="site" description="Part of a proton relay during catalysis" evidence="12 16">
    <location>
        <position position="43"/>
    </location>
</feature>
<dbReference type="AlphaFoldDB" id="A0A4P8KZQ3"/>
<dbReference type="KEGG" id="dax:FDQ92_00955"/>
<evidence type="ECO:0000256" key="9">
    <source>
        <dbReference type="ARBA" id="ARBA00023239"/>
    </source>
</evidence>
<evidence type="ECO:0000256" key="11">
    <source>
        <dbReference type="ARBA" id="ARBA00047836"/>
    </source>
</evidence>
<dbReference type="PRINTS" id="PR00146">
    <property type="entry name" value="DHPICSNTHASE"/>
</dbReference>
<keyword evidence="10 12" id="KW-0704">Schiff base</keyword>
<sequence length="291" mass="31645">MFTGAFVAIVTPFKDGRIDETALRDLVEFQIANGSHGIVPCGTTGESATLAFEEHERVVEVVLEQVNGRVPVVAGTGSNNTAEAIRLTKHAKECGANGALMISPYYNKPTQEGLYRHFKAVADSVDIPIIVYNIPGRTAVNIEPETIARLAEIPNIVGVKEATGSMKQITDIIRLCGDDFTVLSGEDYITFPLLAVGGKGVISVVSNVAPKDMADLCTLYLEGKVREARDLYYRVLPLCHALFYETNPAPVKAALKMMGKIASDEVRLPLVPMQPANRERLKKVIEDYGLI</sequence>
<comment type="caution">
    <text evidence="12">Was originally thought to be a dihydrodipicolinate synthase (DHDPS), catalyzing the condensation of (S)-aspartate-beta-semialdehyde [(S)-ASA] and pyruvate to dihydrodipicolinate (DHDP). However, it was shown in E.coli that the product of the enzymatic reaction is not dihydrodipicolinate but in fact (4S)-4-hydroxy-2,3,4,5-tetrahydro-(2S)-dipicolinic acid (HTPA), and that the consecutive dehydration reaction leading to DHDP is not spontaneous but catalyzed by DapB.</text>
</comment>
<dbReference type="GO" id="GO:0005829">
    <property type="term" value="C:cytosol"/>
    <property type="evidence" value="ECO:0007669"/>
    <property type="project" value="TreeGrafter"/>
</dbReference>
<feature type="site" description="L-lysine inhibitor binding; via carbonyl oxygen" evidence="16">
    <location>
        <position position="48"/>
    </location>
</feature>
<evidence type="ECO:0000256" key="6">
    <source>
        <dbReference type="ARBA" id="ARBA00022605"/>
    </source>
</evidence>
<keyword evidence="8 12" id="KW-0457">Lysine biosynthesis</keyword>
<dbReference type="EMBL" id="CP040098">
    <property type="protein sequence ID" value="QCQ20890.1"/>
    <property type="molecule type" value="Genomic_DNA"/>
</dbReference>